<dbReference type="Gramene" id="PSS02839">
    <property type="protein sequence ID" value="PSS02839"/>
    <property type="gene ID" value="CEY00_Acc21219"/>
</dbReference>
<feature type="region of interest" description="Disordered" evidence="1">
    <location>
        <begin position="236"/>
        <end position="255"/>
    </location>
</feature>
<name>A0A2R6Q6F2_ACTCC</name>
<feature type="compositionally biased region" description="Polar residues" evidence="1">
    <location>
        <begin position="308"/>
        <end position="318"/>
    </location>
</feature>
<accession>A0A2R6Q6F2</accession>
<sequence length="591" mass="65146">MRDDPPLRQQATADAESPSRKRLLADPKPKQGLPPASSASSLSSDSSSDWNRKKTRDLPNLSDCHSCGAHVNATDPKDRLQTLGSVWRIVLLCRKCISRVLTAKTCSYCFSEADSECYRCRDCQRRIHKECVVRYQCFPPWSYCGLELGFSVCVDCWVPKSLENSVRVRKRNRNRARVSGSKSMEDMASDAKRAVEKKAADATKAKENALRKAVVARRALEFSNGSLELVAKKDDSGEKNDCSVTSCSSASDGTDSTVADEELAFQLHRAMNSSPRISRKLCLVNSSCLPVPGVRDCSGKSLVVLSGSRGSPNTSVSGTIEEGPSSKKSENTDATVSKPSVHVRLSDDSSPCIGLGHLKQEGLVYTRKRKKNKECWEKGGGTFGKCSSSDIVSVIFESQIWRRQGVLADELYSEDTRNQGQQNYCGNVTMLRDRRCNGKLDRYMLKYSKKPAGLKASSRTGTNFRYDDGYVESQSQSCHRQGALKFNDTRNQNQLTGGDGNAAMLHDGRCNGKLDRYMLKYTKRPAGLKASSRNETKIVYDGFYVESKARAVGLTLNCSEERRLLSSASFQSRTVPLQASACASGLSQDLF</sequence>
<reference evidence="3" key="2">
    <citation type="journal article" date="2018" name="BMC Genomics">
        <title>A manually annotated Actinidia chinensis var. chinensis (kiwifruit) genome highlights the challenges associated with draft genomes and gene prediction in plants.</title>
        <authorList>
            <person name="Pilkington S.M."/>
            <person name="Crowhurst R."/>
            <person name="Hilario E."/>
            <person name="Nardozza S."/>
            <person name="Fraser L."/>
            <person name="Peng Y."/>
            <person name="Gunaseelan K."/>
            <person name="Simpson R."/>
            <person name="Tahir J."/>
            <person name="Deroles S.C."/>
            <person name="Templeton K."/>
            <person name="Luo Z."/>
            <person name="Davy M."/>
            <person name="Cheng C."/>
            <person name="McNeilage M."/>
            <person name="Scaglione D."/>
            <person name="Liu Y."/>
            <person name="Zhang Q."/>
            <person name="Datson P."/>
            <person name="De Silva N."/>
            <person name="Gardiner S.E."/>
            <person name="Bassett H."/>
            <person name="Chagne D."/>
            <person name="McCallum J."/>
            <person name="Dzierzon H."/>
            <person name="Deng C."/>
            <person name="Wang Y.Y."/>
            <person name="Barron L."/>
            <person name="Manako K."/>
            <person name="Bowen J."/>
            <person name="Foster T.M."/>
            <person name="Erridge Z.A."/>
            <person name="Tiffin H."/>
            <person name="Waite C.N."/>
            <person name="Davies K.M."/>
            <person name="Grierson E.P."/>
            <person name="Laing W.A."/>
            <person name="Kirk R."/>
            <person name="Chen X."/>
            <person name="Wood M."/>
            <person name="Montefiori M."/>
            <person name="Brummell D.A."/>
            <person name="Schwinn K.E."/>
            <person name="Catanach A."/>
            <person name="Fullerton C."/>
            <person name="Li D."/>
            <person name="Meiyalaghan S."/>
            <person name="Nieuwenhuizen N."/>
            <person name="Read N."/>
            <person name="Prakash R."/>
            <person name="Hunter D."/>
            <person name="Zhang H."/>
            <person name="McKenzie M."/>
            <person name="Knabel M."/>
            <person name="Harris A."/>
            <person name="Allan A.C."/>
            <person name="Gleave A."/>
            <person name="Chen A."/>
            <person name="Janssen B.J."/>
            <person name="Plunkett B."/>
            <person name="Ampomah-Dwamena C."/>
            <person name="Voogd C."/>
            <person name="Leif D."/>
            <person name="Lafferty D."/>
            <person name="Souleyre E.J.F."/>
            <person name="Varkonyi-Gasic E."/>
            <person name="Gambi F."/>
            <person name="Hanley J."/>
            <person name="Yao J.L."/>
            <person name="Cheung J."/>
            <person name="David K.M."/>
            <person name="Warren B."/>
            <person name="Marsh K."/>
            <person name="Snowden K.C."/>
            <person name="Lin-Wang K."/>
            <person name="Brian L."/>
            <person name="Martinez-Sanchez M."/>
            <person name="Wang M."/>
            <person name="Ileperuma N."/>
            <person name="Macnee N."/>
            <person name="Campin R."/>
            <person name="McAtee P."/>
            <person name="Drummond R.S.M."/>
            <person name="Espley R.V."/>
            <person name="Ireland H.S."/>
            <person name="Wu R."/>
            <person name="Atkinson R.G."/>
            <person name="Karunairetnam S."/>
            <person name="Bulley S."/>
            <person name="Chunkath S."/>
            <person name="Hanley Z."/>
            <person name="Storey R."/>
            <person name="Thrimawithana A.H."/>
            <person name="Thomson S."/>
            <person name="David C."/>
            <person name="Testolin R."/>
            <person name="Huang H."/>
            <person name="Hellens R.P."/>
            <person name="Schaffer R.J."/>
        </authorList>
    </citation>
    <scope>NUCLEOTIDE SEQUENCE [LARGE SCALE GENOMIC DNA]</scope>
    <source>
        <strain evidence="3">cv. Red5</strain>
    </source>
</reference>
<dbReference type="EMBL" id="NKQK01000019">
    <property type="protein sequence ID" value="PSS02839.1"/>
    <property type="molecule type" value="Genomic_DNA"/>
</dbReference>
<dbReference type="STRING" id="1590841.A0A2R6Q6F2"/>
<feature type="region of interest" description="Disordered" evidence="1">
    <location>
        <begin position="1"/>
        <end position="54"/>
    </location>
</feature>
<gene>
    <name evidence="2" type="ORF">CEY00_Acc21219</name>
</gene>
<feature type="region of interest" description="Disordered" evidence="1">
    <location>
        <begin position="307"/>
        <end position="341"/>
    </location>
</feature>
<dbReference type="OrthoDB" id="730111at2759"/>
<dbReference type="AlphaFoldDB" id="A0A2R6Q6F2"/>
<protein>
    <submittedName>
        <fullName evidence="2">Hornerin like</fullName>
    </submittedName>
</protein>
<evidence type="ECO:0000313" key="3">
    <source>
        <dbReference type="Proteomes" id="UP000241394"/>
    </source>
</evidence>
<reference evidence="2 3" key="1">
    <citation type="submission" date="2017-07" db="EMBL/GenBank/DDBJ databases">
        <title>An improved, manually edited Actinidia chinensis var. chinensis (kiwifruit) genome highlights the challenges associated with draft genomes and gene prediction in plants.</title>
        <authorList>
            <person name="Pilkington S."/>
            <person name="Crowhurst R."/>
            <person name="Hilario E."/>
            <person name="Nardozza S."/>
            <person name="Fraser L."/>
            <person name="Peng Y."/>
            <person name="Gunaseelan K."/>
            <person name="Simpson R."/>
            <person name="Tahir J."/>
            <person name="Deroles S."/>
            <person name="Templeton K."/>
            <person name="Luo Z."/>
            <person name="Davy M."/>
            <person name="Cheng C."/>
            <person name="Mcneilage M."/>
            <person name="Scaglione D."/>
            <person name="Liu Y."/>
            <person name="Zhang Q."/>
            <person name="Datson P."/>
            <person name="De Silva N."/>
            <person name="Gardiner S."/>
            <person name="Bassett H."/>
            <person name="Chagne D."/>
            <person name="Mccallum J."/>
            <person name="Dzierzon H."/>
            <person name="Deng C."/>
            <person name="Wang Y.-Y."/>
            <person name="Barron N."/>
            <person name="Manako K."/>
            <person name="Bowen J."/>
            <person name="Foster T."/>
            <person name="Erridge Z."/>
            <person name="Tiffin H."/>
            <person name="Waite C."/>
            <person name="Davies K."/>
            <person name="Grierson E."/>
            <person name="Laing W."/>
            <person name="Kirk R."/>
            <person name="Chen X."/>
            <person name="Wood M."/>
            <person name="Montefiori M."/>
            <person name="Brummell D."/>
            <person name="Schwinn K."/>
            <person name="Catanach A."/>
            <person name="Fullerton C."/>
            <person name="Li D."/>
            <person name="Meiyalaghan S."/>
            <person name="Nieuwenhuizen N."/>
            <person name="Read N."/>
            <person name="Prakash R."/>
            <person name="Hunter D."/>
            <person name="Zhang H."/>
            <person name="Mckenzie M."/>
            <person name="Knabel M."/>
            <person name="Harris A."/>
            <person name="Allan A."/>
            <person name="Chen A."/>
            <person name="Janssen B."/>
            <person name="Plunkett B."/>
            <person name="Dwamena C."/>
            <person name="Voogd C."/>
            <person name="Leif D."/>
            <person name="Lafferty D."/>
            <person name="Souleyre E."/>
            <person name="Varkonyi-Gasic E."/>
            <person name="Gambi F."/>
            <person name="Hanley J."/>
            <person name="Yao J.-L."/>
            <person name="Cheung J."/>
            <person name="David K."/>
            <person name="Warren B."/>
            <person name="Marsh K."/>
            <person name="Snowden K."/>
            <person name="Lin-Wang K."/>
            <person name="Brian L."/>
            <person name="Martinez-Sanchez M."/>
            <person name="Wang M."/>
            <person name="Ileperuma N."/>
            <person name="Macnee N."/>
            <person name="Campin R."/>
            <person name="Mcatee P."/>
            <person name="Drummond R."/>
            <person name="Espley R."/>
            <person name="Ireland H."/>
            <person name="Wu R."/>
            <person name="Atkinson R."/>
            <person name="Karunairetnam S."/>
            <person name="Bulley S."/>
            <person name="Chunkath S."/>
            <person name="Hanley Z."/>
            <person name="Storey R."/>
            <person name="Thrimawithana A."/>
            <person name="Thomson S."/>
            <person name="David C."/>
            <person name="Testolin R."/>
        </authorList>
    </citation>
    <scope>NUCLEOTIDE SEQUENCE [LARGE SCALE GENOMIC DNA]</scope>
    <source>
        <strain evidence="3">cv. Red5</strain>
        <tissue evidence="2">Young leaf</tissue>
    </source>
</reference>
<evidence type="ECO:0000256" key="1">
    <source>
        <dbReference type="SAM" id="MobiDB-lite"/>
    </source>
</evidence>
<dbReference type="InParanoid" id="A0A2R6Q6F2"/>
<dbReference type="Proteomes" id="UP000241394">
    <property type="component" value="Chromosome LG19"/>
</dbReference>
<feature type="compositionally biased region" description="Polar residues" evidence="1">
    <location>
        <begin position="242"/>
        <end position="255"/>
    </location>
</feature>
<evidence type="ECO:0000313" key="2">
    <source>
        <dbReference type="EMBL" id="PSS02839.1"/>
    </source>
</evidence>
<organism evidence="2 3">
    <name type="scientific">Actinidia chinensis var. chinensis</name>
    <name type="common">Chinese soft-hair kiwi</name>
    <dbReference type="NCBI Taxonomy" id="1590841"/>
    <lineage>
        <taxon>Eukaryota</taxon>
        <taxon>Viridiplantae</taxon>
        <taxon>Streptophyta</taxon>
        <taxon>Embryophyta</taxon>
        <taxon>Tracheophyta</taxon>
        <taxon>Spermatophyta</taxon>
        <taxon>Magnoliopsida</taxon>
        <taxon>eudicotyledons</taxon>
        <taxon>Gunneridae</taxon>
        <taxon>Pentapetalae</taxon>
        <taxon>asterids</taxon>
        <taxon>Ericales</taxon>
        <taxon>Actinidiaceae</taxon>
        <taxon>Actinidia</taxon>
    </lineage>
</organism>
<comment type="caution">
    <text evidence="2">The sequence shown here is derived from an EMBL/GenBank/DDBJ whole genome shotgun (WGS) entry which is preliminary data.</text>
</comment>
<keyword evidence="3" id="KW-1185">Reference proteome</keyword>
<feature type="compositionally biased region" description="Low complexity" evidence="1">
    <location>
        <begin position="33"/>
        <end position="49"/>
    </location>
</feature>
<proteinExistence type="predicted"/>
<dbReference type="PANTHER" id="PTHR38530">
    <property type="entry name" value="OS06G0468300 PROTEIN"/>
    <property type="match status" value="1"/>
</dbReference>
<feature type="compositionally biased region" description="Basic and acidic residues" evidence="1">
    <location>
        <begin position="17"/>
        <end position="29"/>
    </location>
</feature>